<dbReference type="Pfam" id="PF16209">
    <property type="entry name" value="PhoLip_ATPase_N"/>
    <property type="match status" value="1"/>
</dbReference>
<feature type="binding site" evidence="13">
    <location>
        <position position="846"/>
    </location>
    <ligand>
        <name>ATP</name>
        <dbReference type="ChEBI" id="CHEBI:30616"/>
    </ligand>
</feature>
<keyword evidence="20" id="KW-1185">Reference proteome</keyword>
<dbReference type="Gramene" id="CMR306CT">
    <property type="protein sequence ID" value="CMR306CT"/>
    <property type="gene ID" value="CMR306C"/>
</dbReference>
<name>M1VLE5_CYAM1</name>
<dbReference type="PANTHER" id="PTHR24092">
    <property type="entry name" value="PROBABLE PHOSPHOLIPID-TRANSPORTING ATPASE"/>
    <property type="match status" value="1"/>
</dbReference>
<dbReference type="InterPro" id="IPR008250">
    <property type="entry name" value="ATPase_P-typ_transduc_dom_A_sf"/>
</dbReference>
<feature type="transmembrane region" description="Helical" evidence="15">
    <location>
        <begin position="408"/>
        <end position="429"/>
    </location>
</feature>
<feature type="region of interest" description="Disordered" evidence="16">
    <location>
        <begin position="1195"/>
        <end position="1215"/>
    </location>
</feature>
<gene>
    <name evidence="19" type="ORF">CYME_CMR306C</name>
</gene>
<evidence type="ECO:0000256" key="12">
    <source>
        <dbReference type="PIRSR" id="PIRSR606539-1"/>
    </source>
</evidence>
<evidence type="ECO:0000256" key="3">
    <source>
        <dbReference type="ARBA" id="ARBA00022692"/>
    </source>
</evidence>
<evidence type="ECO:0000256" key="13">
    <source>
        <dbReference type="PIRSR" id="PIRSR606539-2"/>
    </source>
</evidence>
<sequence>MRFEASASRDRDSASSASGNDSLNGTTVGVGGGAGAFTPAAASTASSATQPWWRRAAAGLVQFLKDPDLRPLFERQRSTEPRVVRLNNPTFNAKQRFMSNYISTTQYELWTFVPVFLVRQLLRPANFYFLIVGILYLISSITPVFTAGRYATLAALAFLIFITAVKELAEDLKRYREDRRVNATLVEVLNSGNAASDAESHVKAWRDVQVGDLVVVRRDEGVPADLIALSSSTPDGTCFVETRAIDGETNLKVKSCIPLNRDLFTPKQLRTLIGEFHCEAPNPRLYEFEGRARIEVPDETGLPTGEVVECAVSRDHLLQRGIVLRNTDWVIGIAVYTGKETKLMMNLKREAHKVGRIEKTITRFILALICIQFFIALILTILNGVWAHRHLHPSQTWYLDERYSVGNVVLRFFTFFLTISNFVPISLYVTMEIVRGLQSIFIVVDDHMYCWETRTRARCRNSTLNDELGQITHVFTDKTGTMTQNIMEFAKAYVDGEEITQRRRDHENDLEFFRLLALCNTVAPSRDDTTGQIEYHAPSPDERALVIAAHYSGVTLYDRNALSMILLEDEQPVTYAVLHVLEFTSERKRMSIVVRKPDGRIRLYTKGADSVMCARARSTDTKAEQALAGIQQAVHRFALAGLRTLVVGYRDLDEDLYAEWAKRYTEASSSMENRASQVEALADEIERDLTLLGVSAIIDYLQRDVPDTLRSLYFAGIKVWMLTGDKQETAINVGLSSGLLGRNMDIVVLSPGDAADIDAQLDCAEARWRALEVDGVSAIAKALVVGGDVLDVALQGSLRRKLVRVSEYARCVIACRMTPKQKAELVRCMRENNPHATTLAIGDGANDVGMIQVAHVGVGIAGREGMEAALASDFSIGEFRFLKRLVLVHGRWFYKRNSKLVVYMIYKNAALASFEIWFATKSAFSGAQFFNPWLGAMYNVFLTSIPVIVLATLDQEVSAAYTLFYPEIYRSGQRNTSGRWRVFAYWFFTALCQSVVMFYLTFYARADGPGNGGQMLGKSIFEMTCFTELVVVVHLQLALYQARWTLFSFCLYFFSATLWFWLGPAFCARTFTVDLDLAAMLYWNAMRIFSEPLLWLIIILCVIICETPPLLIHHWNRMYFPSPKVIVQELEWFGVLHRKRTPHPTQAYDVEPKFVQLTRRAANQREYEAVPMTYSGDTFTHESLPGGGMPWNRSPRSLGAGARSHAPSSGHVSRLSDVDLTIRERSRRRFYSTDVSAVNLRTQRTGRAQSLMGAQFDNHLGLSGNNLLNAGASLVDARTQSTLREAPQQQQQQQQHPFFAENIIREDNDDGDDDVDDDDDDDDAGGVHAPPTTL</sequence>
<feature type="transmembrane region" description="Helical" evidence="15">
    <location>
        <begin position="364"/>
        <end position="388"/>
    </location>
</feature>
<feature type="binding site" evidence="13">
    <location>
        <position position="643"/>
    </location>
    <ligand>
        <name>ATP</name>
        <dbReference type="ChEBI" id="CHEBI:30616"/>
    </ligand>
</feature>
<feature type="binding site" evidence="13">
    <location>
        <position position="724"/>
    </location>
    <ligand>
        <name>ATP</name>
        <dbReference type="ChEBI" id="CHEBI:30616"/>
    </ligand>
</feature>
<accession>M1VLE5</accession>
<dbReference type="EC" id="7.6.2.1" evidence="15"/>
<feature type="transmembrane region" description="Helical" evidence="15">
    <location>
        <begin position="1051"/>
        <end position="1072"/>
    </location>
</feature>
<feature type="binding site" evidence="13">
    <location>
        <position position="725"/>
    </location>
    <ligand>
        <name>ATP</name>
        <dbReference type="ChEBI" id="CHEBI:30616"/>
    </ligand>
</feature>
<dbReference type="GO" id="GO:0005886">
    <property type="term" value="C:plasma membrane"/>
    <property type="evidence" value="ECO:0007669"/>
    <property type="project" value="TreeGrafter"/>
</dbReference>
<protein>
    <recommendedName>
        <fullName evidence="15">Phospholipid-transporting ATPase</fullName>
        <ecNumber evidence="15">7.6.2.1</ecNumber>
    </recommendedName>
</protein>
<evidence type="ECO:0000256" key="9">
    <source>
        <dbReference type="ARBA" id="ARBA00022989"/>
    </source>
</evidence>
<feature type="binding site" evidence="13">
    <location>
        <position position="606"/>
    </location>
    <ligand>
        <name>ATP</name>
        <dbReference type="ChEBI" id="CHEBI:30616"/>
    </ligand>
</feature>
<dbReference type="GO" id="GO:0005524">
    <property type="term" value="F:ATP binding"/>
    <property type="evidence" value="ECO:0007669"/>
    <property type="project" value="UniProtKB-UniRule"/>
</dbReference>
<feature type="active site" description="4-aspartylphosphate intermediate" evidence="12">
    <location>
        <position position="477"/>
    </location>
</feature>
<feature type="binding site" evidence="14">
    <location>
        <position position="479"/>
    </location>
    <ligand>
        <name>Mg(2+)</name>
        <dbReference type="ChEBI" id="CHEBI:18420"/>
    </ligand>
</feature>
<dbReference type="Gene3D" id="2.70.150.10">
    <property type="entry name" value="Calcium-transporting ATPase, cytoplasmic transduction domain A"/>
    <property type="match status" value="1"/>
</dbReference>
<feature type="binding site" evidence="13">
    <location>
        <position position="542"/>
    </location>
    <ligand>
        <name>ATP</name>
        <dbReference type="ChEBI" id="CHEBI:30616"/>
    </ligand>
</feature>
<evidence type="ECO:0000256" key="14">
    <source>
        <dbReference type="PIRSR" id="PIRSR606539-3"/>
    </source>
</evidence>
<feature type="binding site" evidence="13">
    <location>
        <position position="478"/>
    </location>
    <ligand>
        <name>ATP</name>
        <dbReference type="ChEBI" id="CHEBI:30616"/>
    </ligand>
</feature>
<evidence type="ECO:0000256" key="5">
    <source>
        <dbReference type="ARBA" id="ARBA00022741"/>
    </source>
</evidence>
<evidence type="ECO:0000256" key="8">
    <source>
        <dbReference type="ARBA" id="ARBA00022967"/>
    </source>
</evidence>
<dbReference type="FunFam" id="3.40.50.1000:FF:000014">
    <property type="entry name" value="Phospholipid-transporting ATPase"/>
    <property type="match status" value="1"/>
</dbReference>
<comment type="similarity">
    <text evidence="2 15">Belongs to the cation transport ATPase (P-type) (TC 3.A.3) family. Type IV subfamily.</text>
</comment>
<dbReference type="GO" id="GO:0000287">
    <property type="term" value="F:magnesium ion binding"/>
    <property type="evidence" value="ECO:0007669"/>
    <property type="project" value="UniProtKB-UniRule"/>
</dbReference>
<evidence type="ECO:0000256" key="10">
    <source>
        <dbReference type="ARBA" id="ARBA00023136"/>
    </source>
</evidence>
<dbReference type="Gene3D" id="3.40.1110.10">
    <property type="entry name" value="Calcium-transporting ATPase, cytoplasmic domain N"/>
    <property type="match status" value="1"/>
</dbReference>
<dbReference type="PROSITE" id="PS00154">
    <property type="entry name" value="ATPASE_E1_E2"/>
    <property type="match status" value="1"/>
</dbReference>
<keyword evidence="10 15" id="KW-0472">Membrane</keyword>
<feature type="binding site" evidence="13">
    <location>
        <position position="847"/>
    </location>
    <ligand>
        <name>ATP</name>
        <dbReference type="ChEBI" id="CHEBI:30616"/>
    </ligand>
</feature>
<dbReference type="InterPro" id="IPR023299">
    <property type="entry name" value="ATPase_P-typ_cyto_dom_N"/>
</dbReference>
<feature type="binding site" evidence="14">
    <location>
        <position position="847"/>
    </location>
    <ligand>
        <name>Mg(2+)</name>
        <dbReference type="ChEBI" id="CHEBI:18420"/>
    </ligand>
</feature>
<feature type="domain" description="P-type ATPase N-terminal" evidence="17">
    <location>
        <begin position="84"/>
        <end position="144"/>
    </location>
</feature>
<proteinExistence type="inferred from homology"/>
<comment type="catalytic activity">
    <reaction evidence="11 15">
        <text>ATP + H2O + phospholipidSide 1 = ADP + phosphate + phospholipidSide 2.</text>
        <dbReference type="EC" id="7.6.2.1"/>
    </reaction>
</comment>
<evidence type="ECO:0000256" key="4">
    <source>
        <dbReference type="ARBA" id="ARBA00022723"/>
    </source>
</evidence>
<dbReference type="InterPro" id="IPR023214">
    <property type="entry name" value="HAD_sf"/>
</dbReference>
<dbReference type="GeneID" id="16996903"/>
<feature type="domain" description="P-type ATPase C-terminal" evidence="18">
    <location>
        <begin position="869"/>
        <end position="1122"/>
    </location>
</feature>
<reference evidence="19 20" key="1">
    <citation type="journal article" date="2004" name="Nature">
        <title>Genome sequence of the ultrasmall unicellular red alga Cyanidioschyzon merolae 10D.</title>
        <authorList>
            <person name="Matsuzaki M."/>
            <person name="Misumi O."/>
            <person name="Shin-i T."/>
            <person name="Maruyama S."/>
            <person name="Takahara M."/>
            <person name="Miyagishima S."/>
            <person name="Mori T."/>
            <person name="Nishida K."/>
            <person name="Yagisawa F."/>
            <person name="Nishida K."/>
            <person name="Yoshida Y."/>
            <person name="Nishimura Y."/>
            <person name="Nakao S."/>
            <person name="Kobayashi T."/>
            <person name="Momoyama Y."/>
            <person name="Higashiyama T."/>
            <person name="Minoda A."/>
            <person name="Sano M."/>
            <person name="Nomoto H."/>
            <person name="Oishi K."/>
            <person name="Hayashi H."/>
            <person name="Ohta F."/>
            <person name="Nishizaka S."/>
            <person name="Haga S."/>
            <person name="Miura S."/>
            <person name="Morishita T."/>
            <person name="Kabeya Y."/>
            <person name="Terasawa K."/>
            <person name="Suzuki Y."/>
            <person name="Ishii Y."/>
            <person name="Asakawa S."/>
            <person name="Takano H."/>
            <person name="Ohta N."/>
            <person name="Kuroiwa H."/>
            <person name="Tanaka K."/>
            <person name="Shimizu N."/>
            <person name="Sugano S."/>
            <person name="Sato N."/>
            <person name="Nozaki H."/>
            <person name="Ogasawara N."/>
            <person name="Kohara Y."/>
            <person name="Kuroiwa T."/>
        </authorList>
    </citation>
    <scope>NUCLEOTIDE SEQUENCE [LARGE SCALE GENOMIC DNA]</scope>
    <source>
        <strain evidence="19 20">10D</strain>
    </source>
</reference>
<dbReference type="InterPro" id="IPR018303">
    <property type="entry name" value="ATPase_P-typ_P_site"/>
</dbReference>
<evidence type="ECO:0000256" key="6">
    <source>
        <dbReference type="ARBA" id="ARBA00022840"/>
    </source>
</evidence>
<feature type="transmembrane region" description="Helical" evidence="15">
    <location>
        <begin position="932"/>
        <end position="953"/>
    </location>
</feature>
<feature type="binding site" evidence="13">
    <location>
        <position position="479"/>
    </location>
    <ligand>
        <name>ATP</name>
        <dbReference type="ChEBI" id="CHEBI:30616"/>
    </ligand>
</feature>
<dbReference type="InterPro" id="IPR001757">
    <property type="entry name" value="P_typ_ATPase"/>
</dbReference>
<dbReference type="InterPro" id="IPR032631">
    <property type="entry name" value="P-type_ATPase_N"/>
</dbReference>
<feature type="binding site" evidence="13">
    <location>
        <position position="822"/>
    </location>
    <ligand>
        <name>ATP</name>
        <dbReference type="ChEBI" id="CHEBI:30616"/>
    </ligand>
</feature>
<dbReference type="RefSeq" id="XP_005538554.1">
    <property type="nucleotide sequence ID" value="XM_005538497.1"/>
</dbReference>
<dbReference type="OMA" id="FIGTMEW"/>
<feature type="binding site" evidence="14">
    <location>
        <position position="477"/>
    </location>
    <ligand>
        <name>Mg(2+)</name>
        <dbReference type="ChEBI" id="CHEBI:18420"/>
    </ligand>
</feature>
<dbReference type="SUPFAM" id="SSF81653">
    <property type="entry name" value="Calcium ATPase, transduction domain A"/>
    <property type="match status" value="1"/>
</dbReference>
<dbReference type="PANTHER" id="PTHR24092:SF150">
    <property type="entry name" value="PHOSPHOLIPID-TRANSPORTING ATPASE"/>
    <property type="match status" value="1"/>
</dbReference>
<feature type="transmembrane region" description="Helical" evidence="15">
    <location>
        <begin position="900"/>
        <end position="920"/>
    </location>
</feature>
<feature type="transmembrane region" description="Helical" evidence="15">
    <location>
        <begin position="151"/>
        <end position="169"/>
    </location>
</feature>
<dbReference type="SFLD" id="SFLDF00027">
    <property type="entry name" value="p-type_atpase"/>
    <property type="match status" value="1"/>
</dbReference>
<dbReference type="Gene3D" id="3.40.50.1000">
    <property type="entry name" value="HAD superfamily/HAD-like"/>
    <property type="match status" value="1"/>
</dbReference>
<dbReference type="GO" id="GO:0045332">
    <property type="term" value="P:phospholipid translocation"/>
    <property type="evidence" value="ECO:0007669"/>
    <property type="project" value="TreeGrafter"/>
</dbReference>
<comment type="cofactor">
    <cofactor evidence="14">
        <name>Mg(2+)</name>
        <dbReference type="ChEBI" id="CHEBI:18420"/>
    </cofactor>
</comment>
<dbReference type="InterPro" id="IPR036412">
    <property type="entry name" value="HAD-like_sf"/>
</dbReference>
<feature type="binding site" evidence="13">
    <location>
        <position position="583"/>
    </location>
    <ligand>
        <name>ATP</name>
        <dbReference type="ChEBI" id="CHEBI:30616"/>
    </ligand>
</feature>
<keyword evidence="5 13" id="KW-0547">Nucleotide-binding</keyword>
<organism evidence="19 20">
    <name type="scientific">Cyanidioschyzon merolae (strain NIES-3377 / 10D)</name>
    <name type="common">Unicellular red alga</name>
    <dbReference type="NCBI Taxonomy" id="280699"/>
    <lineage>
        <taxon>Eukaryota</taxon>
        <taxon>Rhodophyta</taxon>
        <taxon>Bangiophyceae</taxon>
        <taxon>Cyanidiales</taxon>
        <taxon>Cyanidiaceae</taxon>
        <taxon>Cyanidioschyzon</taxon>
    </lineage>
</organism>
<feature type="transmembrane region" description="Helical" evidence="15">
    <location>
        <begin position="1092"/>
        <end position="1112"/>
    </location>
</feature>
<keyword evidence="9 15" id="KW-1133">Transmembrane helix</keyword>
<dbReference type="InterPro" id="IPR006539">
    <property type="entry name" value="P-type_ATPase_IV"/>
</dbReference>
<keyword evidence="4 14" id="KW-0479">Metal-binding</keyword>
<dbReference type="GO" id="GO:0140326">
    <property type="term" value="F:ATPase-coupled intramembrane lipid transporter activity"/>
    <property type="evidence" value="ECO:0007669"/>
    <property type="project" value="UniProtKB-EC"/>
</dbReference>
<dbReference type="NCBIfam" id="TIGR01652">
    <property type="entry name" value="ATPase-Plipid"/>
    <property type="match status" value="1"/>
</dbReference>
<dbReference type="KEGG" id="cme:CYME_CMR306C"/>
<dbReference type="SUPFAM" id="SSF81660">
    <property type="entry name" value="Metal cation-transporting ATPase, ATP-binding domain N"/>
    <property type="match status" value="1"/>
</dbReference>
<feature type="transmembrane region" description="Helical" evidence="15">
    <location>
        <begin position="1020"/>
        <end position="1039"/>
    </location>
</feature>
<evidence type="ECO:0000256" key="7">
    <source>
        <dbReference type="ARBA" id="ARBA00022842"/>
    </source>
</evidence>
<dbReference type="eggNOG" id="KOG0206">
    <property type="taxonomic scope" value="Eukaryota"/>
</dbReference>
<feature type="binding site" evidence="13">
    <location>
        <position position="477"/>
    </location>
    <ligand>
        <name>ATP</name>
        <dbReference type="ChEBI" id="CHEBI:30616"/>
    </ligand>
</feature>
<keyword evidence="6 13" id="KW-0067">ATP-binding</keyword>
<dbReference type="Proteomes" id="UP000007014">
    <property type="component" value="Chromosome 18"/>
</dbReference>
<evidence type="ECO:0000256" key="2">
    <source>
        <dbReference type="ARBA" id="ARBA00008109"/>
    </source>
</evidence>
<evidence type="ECO:0000256" key="1">
    <source>
        <dbReference type="ARBA" id="ARBA00004141"/>
    </source>
</evidence>
<dbReference type="PRINTS" id="PR00119">
    <property type="entry name" value="CATATPASE"/>
</dbReference>
<dbReference type="SFLD" id="SFLDS00003">
    <property type="entry name" value="Haloacid_Dehalogenase"/>
    <property type="match status" value="1"/>
</dbReference>
<dbReference type="NCBIfam" id="TIGR01494">
    <property type="entry name" value="ATPase_P-type"/>
    <property type="match status" value="1"/>
</dbReference>
<dbReference type="GO" id="GO:0016887">
    <property type="term" value="F:ATP hydrolysis activity"/>
    <property type="evidence" value="ECO:0007669"/>
    <property type="project" value="InterPro"/>
</dbReference>
<keyword evidence="3 15" id="KW-0812">Transmembrane</keyword>
<reference evidence="19 20" key="2">
    <citation type="journal article" date="2007" name="BMC Biol.">
        <title>A 100%-complete sequence reveals unusually simple genomic features in the hot-spring red alga Cyanidioschyzon merolae.</title>
        <authorList>
            <person name="Nozaki H."/>
            <person name="Takano H."/>
            <person name="Misumi O."/>
            <person name="Terasawa K."/>
            <person name="Matsuzaki M."/>
            <person name="Maruyama S."/>
            <person name="Nishida K."/>
            <person name="Yagisawa F."/>
            <person name="Yoshida Y."/>
            <person name="Fujiwara T."/>
            <person name="Takio S."/>
            <person name="Tamura K."/>
            <person name="Chung S.J."/>
            <person name="Nakamura S."/>
            <person name="Kuroiwa H."/>
            <person name="Tanaka K."/>
            <person name="Sato N."/>
            <person name="Kuroiwa T."/>
        </authorList>
    </citation>
    <scope>NUCLEOTIDE SEQUENCE [LARGE SCALE GENOMIC DNA]</scope>
    <source>
        <strain evidence="19 20">10D</strain>
    </source>
</reference>
<feature type="binding site" evidence="13">
    <location>
        <position position="723"/>
    </location>
    <ligand>
        <name>ATP</name>
        <dbReference type="ChEBI" id="CHEBI:30616"/>
    </ligand>
</feature>
<feature type="region of interest" description="Disordered" evidence="16">
    <location>
        <begin position="1285"/>
        <end position="1334"/>
    </location>
</feature>
<dbReference type="SUPFAM" id="SSF56784">
    <property type="entry name" value="HAD-like"/>
    <property type="match status" value="1"/>
</dbReference>
<dbReference type="InterPro" id="IPR023298">
    <property type="entry name" value="ATPase_P-typ_TM_dom_sf"/>
</dbReference>
<dbReference type="STRING" id="280699.M1VLE5"/>
<evidence type="ECO:0000259" key="17">
    <source>
        <dbReference type="Pfam" id="PF16209"/>
    </source>
</evidence>
<feature type="region of interest" description="Disordered" evidence="16">
    <location>
        <begin position="1"/>
        <end position="25"/>
    </location>
</feature>
<evidence type="ECO:0000256" key="16">
    <source>
        <dbReference type="SAM" id="MobiDB-lite"/>
    </source>
</evidence>
<dbReference type="InterPro" id="IPR044492">
    <property type="entry name" value="P_typ_ATPase_HD_dom"/>
</dbReference>
<evidence type="ECO:0000313" key="19">
    <source>
        <dbReference type="EMBL" id="BAM82518.1"/>
    </source>
</evidence>
<feature type="transmembrane region" description="Helical" evidence="15">
    <location>
        <begin position="127"/>
        <end position="145"/>
    </location>
</feature>
<dbReference type="InterPro" id="IPR032630">
    <property type="entry name" value="P_typ_ATPase_c"/>
</dbReference>
<evidence type="ECO:0000313" key="20">
    <source>
        <dbReference type="Proteomes" id="UP000007014"/>
    </source>
</evidence>
<feature type="compositionally biased region" description="Acidic residues" evidence="16">
    <location>
        <begin position="1307"/>
        <end position="1324"/>
    </location>
</feature>
<dbReference type="EMBL" id="AP006500">
    <property type="protein sequence ID" value="BAM82518.1"/>
    <property type="molecule type" value="Genomic_DNA"/>
</dbReference>
<keyword evidence="7 14" id="KW-0460">Magnesium</keyword>
<dbReference type="Pfam" id="PF13246">
    <property type="entry name" value="Cation_ATPase"/>
    <property type="match status" value="1"/>
</dbReference>
<feature type="binding site" evidence="14">
    <location>
        <position position="843"/>
    </location>
    <ligand>
        <name>Mg(2+)</name>
        <dbReference type="ChEBI" id="CHEBI:18420"/>
    </ligand>
</feature>
<comment type="subcellular location">
    <subcellularLocation>
        <location evidence="1 15">Membrane</location>
        <topology evidence="1 15">Multi-pass membrane protein</topology>
    </subcellularLocation>
</comment>
<evidence type="ECO:0000256" key="11">
    <source>
        <dbReference type="ARBA" id="ARBA00034036"/>
    </source>
</evidence>
<evidence type="ECO:0000259" key="18">
    <source>
        <dbReference type="Pfam" id="PF16212"/>
    </source>
</evidence>
<dbReference type="SFLD" id="SFLDG00002">
    <property type="entry name" value="C1.7:_P-type_atpase_like"/>
    <property type="match status" value="1"/>
</dbReference>
<feature type="transmembrane region" description="Helical" evidence="15">
    <location>
        <begin position="982"/>
        <end position="1000"/>
    </location>
</feature>
<dbReference type="Pfam" id="PF16212">
    <property type="entry name" value="PhoLip_ATPase_C"/>
    <property type="match status" value="1"/>
</dbReference>
<dbReference type="OrthoDB" id="377733at2759"/>
<dbReference type="SUPFAM" id="SSF81665">
    <property type="entry name" value="Calcium ATPase, transmembrane domain M"/>
    <property type="match status" value="1"/>
</dbReference>
<evidence type="ECO:0000256" key="15">
    <source>
        <dbReference type="RuleBase" id="RU362033"/>
    </source>
</evidence>
<feature type="compositionally biased region" description="Basic and acidic residues" evidence="16">
    <location>
        <begin position="1"/>
        <end position="13"/>
    </location>
</feature>
<keyword evidence="8 15" id="KW-1278">Translocase</keyword>
<feature type="binding site" evidence="13">
    <location>
        <position position="816"/>
    </location>
    <ligand>
        <name>ATP</name>
        <dbReference type="ChEBI" id="CHEBI:30616"/>
    </ligand>
</feature>
<dbReference type="HOGENOM" id="CLU_000846_3_1_1"/>